<evidence type="ECO:0000256" key="1">
    <source>
        <dbReference type="ARBA" id="ARBA00006987"/>
    </source>
</evidence>
<accession>A0ABT3KUE5</accession>
<feature type="chain" id="PRO_5047019121" evidence="2">
    <location>
        <begin position="23"/>
        <end position="329"/>
    </location>
</feature>
<proteinExistence type="inferred from homology"/>
<dbReference type="CDD" id="cd13578">
    <property type="entry name" value="PBP2_Bug27"/>
    <property type="match status" value="1"/>
</dbReference>
<comment type="caution">
    <text evidence="3">The sequence shown here is derived from an EMBL/GenBank/DDBJ whole genome shotgun (WGS) entry which is preliminary data.</text>
</comment>
<feature type="signal peptide" evidence="2">
    <location>
        <begin position="1"/>
        <end position="22"/>
    </location>
</feature>
<dbReference type="PANTHER" id="PTHR42928:SF5">
    <property type="entry name" value="BLR1237 PROTEIN"/>
    <property type="match status" value="1"/>
</dbReference>
<dbReference type="Gene3D" id="3.40.190.10">
    <property type="entry name" value="Periplasmic binding protein-like II"/>
    <property type="match status" value="1"/>
</dbReference>
<dbReference type="SUPFAM" id="SSF53850">
    <property type="entry name" value="Periplasmic binding protein-like II"/>
    <property type="match status" value="1"/>
</dbReference>
<dbReference type="PIRSF" id="PIRSF017082">
    <property type="entry name" value="YflP"/>
    <property type="match status" value="1"/>
</dbReference>
<gene>
    <name evidence="3" type="ORF">D5039_12625</name>
</gene>
<evidence type="ECO:0000313" key="4">
    <source>
        <dbReference type="Proteomes" id="UP001208935"/>
    </source>
</evidence>
<comment type="similarity">
    <text evidence="1">Belongs to the UPF0065 (bug) family.</text>
</comment>
<name>A0ABT3KUE5_9BURK</name>
<keyword evidence="4" id="KW-1185">Reference proteome</keyword>
<organism evidence="3 4">
    <name type="scientific">Verminephrobacter aporrectodeae subsp. tuberculatae</name>
    <dbReference type="NCBI Taxonomy" id="1110392"/>
    <lineage>
        <taxon>Bacteria</taxon>
        <taxon>Pseudomonadati</taxon>
        <taxon>Pseudomonadota</taxon>
        <taxon>Betaproteobacteria</taxon>
        <taxon>Burkholderiales</taxon>
        <taxon>Comamonadaceae</taxon>
        <taxon>Verminephrobacter</taxon>
    </lineage>
</organism>
<reference evidence="4" key="1">
    <citation type="submission" date="2023-07" db="EMBL/GenBank/DDBJ databases">
        <title>Verminephrobacter genomes.</title>
        <authorList>
            <person name="Lund M.B."/>
        </authorList>
    </citation>
    <scope>NUCLEOTIDE SEQUENCE [LARGE SCALE GENOMIC DNA]</scope>
    <source>
        <strain evidence="4">AtM5-05</strain>
    </source>
</reference>
<evidence type="ECO:0000256" key="2">
    <source>
        <dbReference type="SAM" id="SignalP"/>
    </source>
</evidence>
<dbReference type="InterPro" id="IPR042100">
    <property type="entry name" value="Bug_dom1"/>
</dbReference>
<dbReference type="Proteomes" id="UP001208935">
    <property type="component" value="Unassembled WGS sequence"/>
</dbReference>
<dbReference type="EMBL" id="QZCW01000002">
    <property type="protein sequence ID" value="MCW5321962.1"/>
    <property type="molecule type" value="Genomic_DNA"/>
</dbReference>
<dbReference type="Pfam" id="PF03401">
    <property type="entry name" value="TctC"/>
    <property type="match status" value="1"/>
</dbReference>
<dbReference type="InterPro" id="IPR005064">
    <property type="entry name" value="BUG"/>
</dbReference>
<dbReference type="RefSeq" id="WP_265282420.1">
    <property type="nucleotide sequence ID" value="NZ_QZCW01000002.1"/>
</dbReference>
<dbReference type="PANTHER" id="PTHR42928">
    <property type="entry name" value="TRICARBOXYLATE-BINDING PROTEIN"/>
    <property type="match status" value="1"/>
</dbReference>
<sequence length="329" mass="34035">MPISFPGPARTLWGLLAGLALALPAAQGQSPVWPARPIKLMVPFPPGGSTDTIGRLLAGELGQSLGQSVVVENKAGANGGIGTDQVAKLPADGYSLLLSGIGSNATNYSLQRNTPYKDAAFRHVALLATGPSVLVVNPQFAARTVADLVRMAKERPGAYAHASAGNGSSGHLALELFKQTHGLQITHVPYKGNAQAITDVMAGQVPIMALNNDTALAYVRAGRLRALAVTSLARNPAFPQVPTMAESGIPGFDVVSWFGLSVPAGTPDAVISRLADATAQALQAPKLRQYLEGTGFVVASGTPGQFSDFVSAEIAKWQAVIQRAGITAD</sequence>
<keyword evidence="2" id="KW-0732">Signal</keyword>
<evidence type="ECO:0000313" key="3">
    <source>
        <dbReference type="EMBL" id="MCW5321962.1"/>
    </source>
</evidence>
<dbReference type="Gene3D" id="3.40.190.150">
    <property type="entry name" value="Bordetella uptake gene, domain 1"/>
    <property type="match status" value="1"/>
</dbReference>
<protein>
    <submittedName>
        <fullName evidence="3">Tripartite tricarboxylate transporter substrate binding protein</fullName>
    </submittedName>
</protein>